<evidence type="ECO:0000313" key="3">
    <source>
        <dbReference type="Proteomes" id="UP000759131"/>
    </source>
</evidence>
<evidence type="ECO:0000256" key="1">
    <source>
        <dbReference type="ARBA" id="ARBA00009941"/>
    </source>
</evidence>
<dbReference type="PANTHER" id="PTHR12000:SF42">
    <property type="entry name" value="LEGUMAIN"/>
    <property type="match status" value="1"/>
</dbReference>
<dbReference type="OrthoDB" id="9995590at2759"/>
<gene>
    <name evidence="2" type="ORF">OSB1V03_LOCUS4901</name>
</gene>
<organism evidence="2">
    <name type="scientific">Medioppia subpectinata</name>
    <dbReference type="NCBI Taxonomy" id="1979941"/>
    <lineage>
        <taxon>Eukaryota</taxon>
        <taxon>Metazoa</taxon>
        <taxon>Ecdysozoa</taxon>
        <taxon>Arthropoda</taxon>
        <taxon>Chelicerata</taxon>
        <taxon>Arachnida</taxon>
        <taxon>Acari</taxon>
        <taxon>Acariformes</taxon>
        <taxon>Sarcoptiformes</taxon>
        <taxon>Oribatida</taxon>
        <taxon>Brachypylina</taxon>
        <taxon>Oppioidea</taxon>
        <taxon>Oppiidae</taxon>
        <taxon>Medioppia</taxon>
    </lineage>
</organism>
<reference evidence="2" key="1">
    <citation type="submission" date="2020-11" db="EMBL/GenBank/DDBJ databases">
        <authorList>
            <person name="Tran Van P."/>
        </authorList>
    </citation>
    <scope>NUCLEOTIDE SEQUENCE</scope>
</reference>
<dbReference type="GO" id="GO:0051603">
    <property type="term" value="P:proteolysis involved in protein catabolic process"/>
    <property type="evidence" value="ECO:0007669"/>
    <property type="project" value="TreeGrafter"/>
</dbReference>
<protein>
    <submittedName>
        <fullName evidence="2">Uncharacterized protein</fullName>
    </submittedName>
</protein>
<dbReference type="Pfam" id="PF01650">
    <property type="entry name" value="Peptidase_C13"/>
    <property type="match status" value="1"/>
</dbReference>
<dbReference type="PANTHER" id="PTHR12000">
    <property type="entry name" value="HEMOGLOBINASE FAMILY MEMBER"/>
    <property type="match status" value="1"/>
</dbReference>
<proteinExistence type="inferred from homology"/>
<keyword evidence="3" id="KW-1185">Reference proteome</keyword>
<dbReference type="GO" id="GO:0006624">
    <property type="term" value="P:vacuolar protein processing"/>
    <property type="evidence" value="ECO:0007669"/>
    <property type="project" value="TreeGrafter"/>
</dbReference>
<dbReference type="Proteomes" id="UP000759131">
    <property type="component" value="Unassembled WGS sequence"/>
</dbReference>
<dbReference type="Gene3D" id="3.40.50.1460">
    <property type="match status" value="1"/>
</dbReference>
<name>A0A7R9KM33_9ACAR</name>
<dbReference type="EMBL" id="CAJPIZ010002337">
    <property type="protein sequence ID" value="CAG2104886.1"/>
    <property type="molecule type" value="Genomic_DNA"/>
</dbReference>
<dbReference type="InterPro" id="IPR001096">
    <property type="entry name" value="Peptidase_C13"/>
</dbReference>
<dbReference type="PRINTS" id="PR00776">
    <property type="entry name" value="HEMOGLOBNASE"/>
</dbReference>
<dbReference type="EMBL" id="OC856912">
    <property type="protein sequence ID" value="CAD7624456.1"/>
    <property type="molecule type" value="Genomic_DNA"/>
</dbReference>
<sequence length="326" mass="37440">MILLMKNLFILRDSNRVIACNDVIVLVSSITQTPSFPALTNFGQCRGGPQNRFRRTFGRHSKKVANGQITNSPVANLYHAYQIVKANTIPDENIIIMHYDDIANNRQNKYPGKVYNGATGHNGTDVYHGVHKHYTGKEVTPENFLKKLSRDKGLKKAGMRVLKSGPNDHVFIFYDDHGGPDFVAFFDKYLYNEPLMKTLNQMHQDKKYAKLVYVNSNKPIQYNTKSYSCYNPMILYNGWDVVDRPLTDYLNQMTEMEGSKMTELFAALNVFGEVILSATRRIMNRFSKDVSAIDEVLPNVLYKMNLYLFNLRIKGRMQFCNMVSIN</sequence>
<comment type="similarity">
    <text evidence="1">Belongs to the peptidase C13 family.</text>
</comment>
<evidence type="ECO:0000313" key="2">
    <source>
        <dbReference type="EMBL" id="CAD7624456.1"/>
    </source>
</evidence>
<accession>A0A7R9KM33</accession>
<dbReference type="GO" id="GO:0005773">
    <property type="term" value="C:vacuole"/>
    <property type="evidence" value="ECO:0007669"/>
    <property type="project" value="GOC"/>
</dbReference>
<dbReference type="GO" id="GO:0004197">
    <property type="term" value="F:cysteine-type endopeptidase activity"/>
    <property type="evidence" value="ECO:0007669"/>
    <property type="project" value="TreeGrafter"/>
</dbReference>
<dbReference type="AlphaFoldDB" id="A0A7R9KM33"/>